<reference evidence="4" key="1">
    <citation type="submission" date="2020-11" db="EMBL/GenBank/DDBJ databases">
        <authorList>
            <person name="Tran Van P."/>
        </authorList>
    </citation>
    <scope>NUCLEOTIDE SEQUENCE</scope>
</reference>
<dbReference type="EMBL" id="CAJPIZ010017254">
    <property type="protein sequence ID" value="CAG2116036.1"/>
    <property type="molecule type" value="Genomic_DNA"/>
</dbReference>
<keyword evidence="1" id="KW-1015">Disulfide bond</keyword>
<dbReference type="InterPro" id="IPR035976">
    <property type="entry name" value="Sushi/SCR/CCP_sf"/>
</dbReference>
<dbReference type="CDD" id="cd00033">
    <property type="entry name" value="CCP"/>
    <property type="match status" value="1"/>
</dbReference>
<keyword evidence="2" id="KW-0768">Sushi</keyword>
<organism evidence="4">
    <name type="scientific">Medioppia subpectinata</name>
    <dbReference type="NCBI Taxonomy" id="1979941"/>
    <lineage>
        <taxon>Eukaryota</taxon>
        <taxon>Metazoa</taxon>
        <taxon>Ecdysozoa</taxon>
        <taxon>Arthropoda</taxon>
        <taxon>Chelicerata</taxon>
        <taxon>Arachnida</taxon>
        <taxon>Acari</taxon>
        <taxon>Acariformes</taxon>
        <taxon>Sarcoptiformes</taxon>
        <taxon>Oribatida</taxon>
        <taxon>Brachypylina</taxon>
        <taxon>Oppioidea</taxon>
        <taxon>Oppiidae</taxon>
        <taxon>Medioppia</taxon>
    </lineage>
</organism>
<dbReference type="SMART" id="SM00032">
    <property type="entry name" value="CCP"/>
    <property type="match status" value="1"/>
</dbReference>
<gene>
    <name evidence="4" type="ORF">OSB1V03_LOCUS15997</name>
</gene>
<keyword evidence="5" id="KW-1185">Reference proteome</keyword>
<evidence type="ECO:0000313" key="4">
    <source>
        <dbReference type="EMBL" id="CAD7635606.1"/>
    </source>
</evidence>
<comment type="caution">
    <text evidence="2">Lacks conserved residue(s) required for the propagation of feature annotation.</text>
</comment>
<dbReference type="EMBL" id="OC871829">
    <property type="protein sequence ID" value="CAD7635606.1"/>
    <property type="molecule type" value="Genomic_DNA"/>
</dbReference>
<dbReference type="SUPFAM" id="SSF57535">
    <property type="entry name" value="Complement control module/SCR domain"/>
    <property type="match status" value="1"/>
</dbReference>
<evidence type="ECO:0000256" key="1">
    <source>
        <dbReference type="ARBA" id="ARBA00023157"/>
    </source>
</evidence>
<accession>A0A7R9Q8N2</accession>
<dbReference type="Proteomes" id="UP000759131">
    <property type="component" value="Unassembled WGS sequence"/>
</dbReference>
<name>A0A7R9Q8N2_9ACAR</name>
<proteinExistence type="predicted"/>
<evidence type="ECO:0000259" key="3">
    <source>
        <dbReference type="PROSITE" id="PS50923"/>
    </source>
</evidence>
<dbReference type="Gene3D" id="2.10.70.10">
    <property type="entry name" value="Complement Module, domain 1"/>
    <property type="match status" value="1"/>
</dbReference>
<evidence type="ECO:0000313" key="5">
    <source>
        <dbReference type="Proteomes" id="UP000759131"/>
    </source>
</evidence>
<dbReference type="AlphaFoldDB" id="A0A7R9Q8N2"/>
<evidence type="ECO:0000256" key="2">
    <source>
        <dbReference type="PROSITE-ProRule" id="PRU00302"/>
    </source>
</evidence>
<dbReference type="Pfam" id="PF00084">
    <property type="entry name" value="Sushi"/>
    <property type="match status" value="1"/>
</dbReference>
<protein>
    <recommendedName>
        <fullName evidence="3">Sushi domain-containing protein</fullName>
    </recommendedName>
</protein>
<feature type="domain" description="Sushi" evidence="3">
    <location>
        <begin position="7"/>
        <end position="64"/>
    </location>
</feature>
<sequence length="64" mass="7279">MFKYVRNSCGPPGVPEGADIYGQSATANEGQVVNYECKDHLKQVYSKVRTCWKGRWTPRSPKCR</sequence>
<dbReference type="InterPro" id="IPR000436">
    <property type="entry name" value="Sushi_SCR_CCP_dom"/>
</dbReference>
<dbReference type="PROSITE" id="PS50923">
    <property type="entry name" value="SUSHI"/>
    <property type="match status" value="1"/>
</dbReference>